<dbReference type="GO" id="GO:0006310">
    <property type="term" value="P:DNA recombination"/>
    <property type="evidence" value="ECO:0007669"/>
    <property type="project" value="UniProtKB-KW"/>
</dbReference>
<dbReference type="HOGENOM" id="CLU_027562_17_5_5"/>
<evidence type="ECO:0000259" key="7">
    <source>
        <dbReference type="PROSITE" id="PS51898"/>
    </source>
</evidence>
<feature type="region of interest" description="Disordered" evidence="6">
    <location>
        <begin position="167"/>
        <end position="190"/>
    </location>
</feature>
<evidence type="ECO:0000256" key="6">
    <source>
        <dbReference type="SAM" id="MobiDB-lite"/>
    </source>
</evidence>
<evidence type="ECO:0000256" key="1">
    <source>
        <dbReference type="ARBA" id="ARBA00008857"/>
    </source>
</evidence>
<dbReference type="Proteomes" id="UP000001695">
    <property type="component" value="Chromosome"/>
</dbReference>
<dbReference type="InterPro" id="IPR044068">
    <property type="entry name" value="CB"/>
</dbReference>
<dbReference type="GO" id="GO:0003677">
    <property type="term" value="F:DNA binding"/>
    <property type="evidence" value="ECO:0007669"/>
    <property type="project" value="UniProtKB-UniRule"/>
</dbReference>
<protein>
    <submittedName>
        <fullName evidence="9">Integrase family protein</fullName>
    </submittedName>
</protein>
<evidence type="ECO:0000256" key="5">
    <source>
        <dbReference type="PROSITE-ProRule" id="PRU01248"/>
    </source>
</evidence>
<proteinExistence type="inferred from homology"/>
<evidence type="ECO:0000256" key="3">
    <source>
        <dbReference type="ARBA" id="ARBA00023125"/>
    </source>
</evidence>
<dbReference type="InterPro" id="IPR002104">
    <property type="entry name" value="Integrase_catalytic"/>
</dbReference>
<dbReference type="RefSeq" id="WP_012385588.1">
    <property type="nucleotide sequence ID" value="NC_010581.1"/>
</dbReference>
<dbReference type="InterPro" id="IPR010998">
    <property type="entry name" value="Integrase_recombinase_N"/>
</dbReference>
<dbReference type="PROSITE" id="PS51900">
    <property type="entry name" value="CB"/>
    <property type="match status" value="1"/>
</dbReference>
<organism evidence="9 10">
    <name type="scientific">Beijerinckia indica subsp. indica (strain ATCC 9039 / DSM 1715 / NCIMB 8712)</name>
    <dbReference type="NCBI Taxonomy" id="395963"/>
    <lineage>
        <taxon>Bacteria</taxon>
        <taxon>Pseudomonadati</taxon>
        <taxon>Pseudomonadota</taxon>
        <taxon>Alphaproteobacteria</taxon>
        <taxon>Hyphomicrobiales</taxon>
        <taxon>Beijerinckiaceae</taxon>
        <taxon>Beijerinckia</taxon>
    </lineage>
</organism>
<dbReference type="Pfam" id="PF14659">
    <property type="entry name" value="Phage_int_SAM_3"/>
    <property type="match status" value="1"/>
</dbReference>
<dbReference type="Gene3D" id="1.10.150.130">
    <property type="match status" value="1"/>
</dbReference>
<dbReference type="GO" id="GO:0015074">
    <property type="term" value="P:DNA integration"/>
    <property type="evidence" value="ECO:0007669"/>
    <property type="project" value="UniProtKB-KW"/>
</dbReference>
<evidence type="ECO:0000313" key="10">
    <source>
        <dbReference type="Proteomes" id="UP000001695"/>
    </source>
</evidence>
<sequence length="407" mass="45319">MSVRKRSWTTAKGEKKEAWVADYVDQAGKRHLKTFDRKKEADAFHAKANVEIREGTHTPDSASVTVTEAANLWLETGRGRRLESSTLDSYEQHVRLHLVPFIGRLKLSQLTVPMIRELEDKLRRGDPAPGAGEGAARSADMIKRIVSSLGAMLGDAQERGLVSRNVVRDLRSGRRRSSEKKKDDRQKGKLKVGIDIPTPNEIKAFIGALQGQYRPLLLTATFTGLRASELRGLRWADLDFERRELHVRQRMDKRNVAGPPKSGAGERKIPMPPIVIDTLREWRLACPKGTADLVFPTGNGRPEHHANIAQRGLIPAWIAAGVTVPGLDKEGKPIEAAKYPGLHALRHFYASWLINRKADGGLELPPKLVQERLGHSTIAMTLDTYSHLFPRVDDADELAQAERVLLG</sequence>
<dbReference type="EMBL" id="CP001016">
    <property type="protein sequence ID" value="ACB96237.1"/>
    <property type="molecule type" value="Genomic_DNA"/>
</dbReference>
<evidence type="ECO:0000256" key="4">
    <source>
        <dbReference type="ARBA" id="ARBA00023172"/>
    </source>
</evidence>
<reference evidence="10" key="1">
    <citation type="submission" date="2008-03" db="EMBL/GenBank/DDBJ databases">
        <title>Complete sequence of chromosome of Beijerinckia indica subsp. indica ATCC 9039.</title>
        <authorList>
            <consortium name="US DOE Joint Genome Institute"/>
            <person name="Copeland A."/>
            <person name="Lucas S."/>
            <person name="Lapidus A."/>
            <person name="Glavina del Rio T."/>
            <person name="Dalin E."/>
            <person name="Tice H."/>
            <person name="Bruce D."/>
            <person name="Goodwin L."/>
            <person name="Pitluck S."/>
            <person name="LaButti K."/>
            <person name="Schmutz J."/>
            <person name="Larimer F."/>
            <person name="Land M."/>
            <person name="Hauser L."/>
            <person name="Kyrpides N."/>
            <person name="Mikhailova N."/>
            <person name="Dunfield P.F."/>
            <person name="Dedysh S.N."/>
            <person name="Liesack W."/>
            <person name="Saw J.H."/>
            <person name="Alam M."/>
            <person name="Chen Y."/>
            <person name="Murrell J.C."/>
            <person name="Richardson P."/>
        </authorList>
    </citation>
    <scope>NUCLEOTIDE SEQUENCE [LARGE SCALE GENOMIC DNA]</scope>
    <source>
        <strain evidence="10">ATCC 9039 / DSM 1715 / NCIMB 8712</strain>
    </source>
</reference>
<reference evidence="9 10" key="2">
    <citation type="journal article" date="2010" name="J. Bacteriol.">
        <title>Complete genome sequence of Beijerinckia indica subsp. indica.</title>
        <authorList>
            <person name="Tamas I."/>
            <person name="Dedysh S.N."/>
            <person name="Liesack W."/>
            <person name="Stott M.B."/>
            <person name="Alam M."/>
            <person name="Murrell J.C."/>
            <person name="Dunfield P.F."/>
        </authorList>
    </citation>
    <scope>NUCLEOTIDE SEQUENCE [LARGE SCALE GENOMIC DNA]</scope>
    <source>
        <strain evidence="10">ATCC 9039 / DSM 1715 / NCIMB 8712</strain>
    </source>
</reference>
<dbReference type="STRING" id="395963.Bind_2665"/>
<keyword evidence="4" id="KW-0233">DNA recombination</keyword>
<dbReference type="InterPro" id="IPR004107">
    <property type="entry name" value="Integrase_SAM-like_N"/>
</dbReference>
<dbReference type="Pfam" id="PF00589">
    <property type="entry name" value="Phage_integrase"/>
    <property type="match status" value="1"/>
</dbReference>
<dbReference type="PANTHER" id="PTHR30349:SF64">
    <property type="entry name" value="PROPHAGE INTEGRASE INTD-RELATED"/>
    <property type="match status" value="1"/>
</dbReference>
<feature type="domain" description="Tyr recombinase" evidence="7">
    <location>
        <begin position="192"/>
        <end position="403"/>
    </location>
</feature>
<gene>
    <name evidence="9" type="ordered locus">Bind_2665</name>
</gene>
<dbReference type="InterPro" id="IPR011010">
    <property type="entry name" value="DNA_brk_join_enz"/>
</dbReference>
<dbReference type="PROSITE" id="PS51898">
    <property type="entry name" value="TYR_RECOMBINASE"/>
    <property type="match status" value="1"/>
</dbReference>
<accession>B2IJB9</accession>
<feature type="domain" description="Core-binding (CB)" evidence="8">
    <location>
        <begin position="64"/>
        <end position="157"/>
    </location>
</feature>
<dbReference type="eggNOG" id="COG0582">
    <property type="taxonomic scope" value="Bacteria"/>
</dbReference>
<comment type="similarity">
    <text evidence="1">Belongs to the 'phage' integrase family.</text>
</comment>
<evidence type="ECO:0000313" key="9">
    <source>
        <dbReference type="EMBL" id="ACB96237.1"/>
    </source>
</evidence>
<dbReference type="CDD" id="cd01189">
    <property type="entry name" value="INT_ICEBs1_C_like"/>
    <property type="match status" value="1"/>
</dbReference>
<dbReference type="AlphaFoldDB" id="B2IJB9"/>
<dbReference type="InterPro" id="IPR050090">
    <property type="entry name" value="Tyrosine_recombinase_XerCD"/>
</dbReference>
<dbReference type="InterPro" id="IPR013762">
    <property type="entry name" value="Integrase-like_cat_sf"/>
</dbReference>
<keyword evidence="2" id="KW-0229">DNA integration</keyword>
<evidence type="ECO:0000256" key="2">
    <source>
        <dbReference type="ARBA" id="ARBA00022908"/>
    </source>
</evidence>
<dbReference type="SUPFAM" id="SSF56349">
    <property type="entry name" value="DNA breaking-rejoining enzymes"/>
    <property type="match status" value="1"/>
</dbReference>
<keyword evidence="10" id="KW-1185">Reference proteome</keyword>
<name>B2IJB9_BEII9</name>
<evidence type="ECO:0000259" key="8">
    <source>
        <dbReference type="PROSITE" id="PS51900"/>
    </source>
</evidence>
<dbReference type="KEGG" id="bid:Bind_2665"/>
<dbReference type="Gene3D" id="1.10.443.10">
    <property type="entry name" value="Intergrase catalytic core"/>
    <property type="match status" value="1"/>
</dbReference>
<dbReference type="OrthoDB" id="9785687at2"/>
<dbReference type="PANTHER" id="PTHR30349">
    <property type="entry name" value="PHAGE INTEGRASE-RELATED"/>
    <property type="match status" value="1"/>
</dbReference>
<keyword evidence="3 5" id="KW-0238">DNA-binding</keyword>